<feature type="domain" description="ATP-grasp" evidence="5">
    <location>
        <begin position="118"/>
        <end position="308"/>
    </location>
</feature>
<name>A0A0J7Z599_STRVR</name>
<organism evidence="6 7">
    <name type="scientific">Streptomyces viridochromogenes</name>
    <dbReference type="NCBI Taxonomy" id="1938"/>
    <lineage>
        <taxon>Bacteria</taxon>
        <taxon>Bacillati</taxon>
        <taxon>Actinomycetota</taxon>
        <taxon>Actinomycetes</taxon>
        <taxon>Kitasatosporales</taxon>
        <taxon>Streptomycetaceae</taxon>
        <taxon>Streptomyces</taxon>
    </lineage>
</organism>
<comment type="caution">
    <text evidence="6">The sequence shown here is derived from an EMBL/GenBank/DDBJ whole genome shotgun (WGS) entry which is preliminary data.</text>
</comment>
<dbReference type="PANTHER" id="PTHR43585:SF2">
    <property type="entry name" value="ATP-GRASP ENZYME FSQD"/>
    <property type="match status" value="1"/>
</dbReference>
<dbReference type="GO" id="GO:0046872">
    <property type="term" value="F:metal ion binding"/>
    <property type="evidence" value="ECO:0007669"/>
    <property type="project" value="InterPro"/>
</dbReference>
<gene>
    <name evidence="6" type="ORF">ACM01_29360</name>
</gene>
<keyword evidence="1" id="KW-0436">Ligase</keyword>
<dbReference type="InterPro" id="IPR013815">
    <property type="entry name" value="ATP_grasp_subdomain_1"/>
</dbReference>
<dbReference type="InterPro" id="IPR011761">
    <property type="entry name" value="ATP-grasp"/>
</dbReference>
<evidence type="ECO:0000256" key="1">
    <source>
        <dbReference type="ARBA" id="ARBA00022598"/>
    </source>
</evidence>
<dbReference type="Gene3D" id="3.40.50.20">
    <property type="match status" value="1"/>
</dbReference>
<keyword evidence="2 4" id="KW-0547">Nucleotide-binding</keyword>
<evidence type="ECO:0000313" key="7">
    <source>
        <dbReference type="Proteomes" id="UP000037432"/>
    </source>
</evidence>
<reference evidence="6 7" key="1">
    <citation type="submission" date="2015-06" db="EMBL/GenBank/DDBJ databases">
        <authorList>
            <person name="Ju K.-S."/>
            <person name="Doroghazi J.R."/>
            <person name="Metcalf W.W."/>
        </authorList>
    </citation>
    <scope>NUCLEOTIDE SEQUENCE [LARGE SCALE GENOMIC DNA]</scope>
    <source>
        <strain evidence="6 7">NRRL 3414</strain>
    </source>
</reference>
<proteinExistence type="predicted"/>
<evidence type="ECO:0000259" key="5">
    <source>
        <dbReference type="PROSITE" id="PS50975"/>
    </source>
</evidence>
<dbReference type="RefSeq" id="WP_048584410.1">
    <property type="nucleotide sequence ID" value="NZ_LFNT01000042.1"/>
</dbReference>
<evidence type="ECO:0000256" key="4">
    <source>
        <dbReference type="PROSITE-ProRule" id="PRU00409"/>
    </source>
</evidence>
<evidence type="ECO:0000313" key="6">
    <source>
        <dbReference type="EMBL" id="KMS70934.1"/>
    </source>
</evidence>
<evidence type="ECO:0000256" key="2">
    <source>
        <dbReference type="ARBA" id="ARBA00022741"/>
    </source>
</evidence>
<dbReference type="PROSITE" id="PS50975">
    <property type="entry name" value="ATP_GRASP"/>
    <property type="match status" value="1"/>
</dbReference>
<dbReference type="OrthoDB" id="3428978at2"/>
<dbReference type="PANTHER" id="PTHR43585">
    <property type="entry name" value="FUMIPYRROLE BIOSYNTHESIS PROTEIN C"/>
    <property type="match status" value="1"/>
</dbReference>
<dbReference type="Gene3D" id="3.30.470.20">
    <property type="entry name" value="ATP-grasp fold, B domain"/>
    <property type="match status" value="1"/>
</dbReference>
<dbReference type="SUPFAM" id="SSF56059">
    <property type="entry name" value="Glutathione synthetase ATP-binding domain-like"/>
    <property type="match status" value="1"/>
</dbReference>
<evidence type="ECO:0000256" key="3">
    <source>
        <dbReference type="ARBA" id="ARBA00022840"/>
    </source>
</evidence>
<dbReference type="EMBL" id="LFNT01000042">
    <property type="protein sequence ID" value="KMS70934.1"/>
    <property type="molecule type" value="Genomic_DNA"/>
</dbReference>
<dbReference type="GO" id="GO:0016874">
    <property type="term" value="F:ligase activity"/>
    <property type="evidence" value="ECO:0007669"/>
    <property type="project" value="UniProtKB-KW"/>
</dbReference>
<accession>A0A0J7Z599</accession>
<dbReference type="PATRIC" id="fig|1938.3.peg.5606"/>
<dbReference type="InterPro" id="IPR052032">
    <property type="entry name" value="ATP-dep_AA_Ligase"/>
</dbReference>
<protein>
    <submittedName>
        <fullName evidence="6">Biotin carboxylase</fullName>
    </submittedName>
</protein>
<dbReference type="Gene3D" id="3.30.1490.20">
    <property type="entry name" value="ATP-grasp fold, A domain"/>
    <property type="match status" value="1"/>
</dbReference>
<dbReference type="GO" id="GO:0005524">
    <property type="term" value="F:ATP binding"/>
    <property type="evidence" value="ECO:0007669"/>
    <property type="project" value="UniProtKB-UniRule"/>
</dbReference>
<dbReference type="Proteomes" id="UP000037432">
    <property type="component" value="Unassembled WGS sequence"/>
</dbReference>
<dbReference type="AlphaFoldDB" id="A0A0J7Z599"/>
<sequence>MSGSTPHVVVINRWRERYALYADYLDHERHQVTYVSTEVGLRSVPDSASEVVVVRATDDLESVRAAVRGLVDRHGPPTAIVALKEDDLLVAAALREEWNCPGQRIGDLAHFRDKYLMAERVAKAGLDLPAFAIASDESDVRAFGATHGWPLIMKPRSGSSSEGVVRLDGPADLAALRFSGEPMMVQAYNPHQIYHVDGVFTGSAIPLWRASRYVNTCLGFREGTFLGSVEEDNAEINRAIREGAEHYLRALSDTPVVFHLELFVDTSTGVPRCSFLEVGARVGGAEIPFIWRELHGYDLMAAAFQLQMGLPVPDPRTVDRAEIGGYLLIPAPAERPCRITDVLSMLGTVPGLYAEALLKVGDVLPAADAYYEHVGGRFRFRGETSHEVEAALTATAATFRVSAATAQTADRSG</sequence>
<keyword evidence="3 4" id="KW-0067">ATP-binding</keyword>